<protein>
    <submittedName>
        <fullName evidence="2">Uncharacterized protein</fullName>
    </submittedName>
</protein>
<feature type="transmembrane region" description="Helical" evidence="1">
    <location>
        <begin position="12"/>
        <end position="35"/>
    </location>
</feature>
<dbReference type="AlphaFoldDB" id="A0A644VCB7"/>
<organism evidence="2">
    <name type="scientific">bioreactor metagenome</name>
    <dbReference type="NCBI Taxonomy" id="1076179"/>
    <lineage>
        <taxon>unclassified sequences</taxon>
        <taxon>metagenomes</taxon>
        <taxon>ecological metagenomes</taxon>
    </lineage>
</organism>
<comment type="caution">
    <text evidence="2">The sequence shown here is derived from an EMBL/GenBank/DDBJ whole genome shotgun (WGS) entry which is preliminary data.</text>
</comment>
<gene>
    <name evidence="2" type="ORF">SDC9_35008</name>
</gene>
<keyword evidence="1" id="KW-0812">Transmembrane</keyword>
<sequence>MDEKSAKSKKIIAGILILIVGLSIGYLILFFGVGLGEGSYVYLFYSSEPGDDPKWSEWKIFVPTEEVFQKYPELKELLLTRNTSINLSNPDEVETWSHKVPVKTRQRCNELREFLYHKIFYWEGEYYTAAIPME</sequence>
<proteinExistence type="predicted"/>
<name>A0A644VCB7_9ZZZZ</name>
<evidence type="ECO:0000256" key="1">
    <source>
        <dbReference type="SAM" id="Phobius"/>
    </source>
</evidence>
<keyword evidence="1" id="KW-1133">Transmembrane helix</keyword>
<accession>A0A644VCB7</accession>
<dbReference type="EMBL" id="VSSQ01000269">
    <property type="protein sequence ID" value="MPL88978.1"/>
    <property type="molecule type" value="Genomic_DNA"/>
</dbReference>
<reference evidence="2" key="1">
    <citation type="submission" date="2019-08" db="EMBL/GenBank/DDBJ databases">
        <authorList>
            <person name="Kucharzyk K."/>
            <person name="Murdoch R.W."/>
            <person name="Higgins S."/>
            <person name="Loffler F."/>
        </authorList>
    </citation>
    <scope>NUCLEOTIDE SEQUENCE</scope>
</reference>
<keyword evidence="1" id="KW-0472">Membrane</keyword>
<evidence type="ECO:0000313" key="2">
    <source>
        <dbReference type="EMBL" id="MPL88978.1"/>
    </source>
</evidence>